<comment type="caution">
    <text evidence="1">The sequence shown here is derived from an EMBL/GenBank/DDBJ whole genome shotgun (WGS) entry which is preliminary data.</text>
</comment>
<dbReference type="EMBL" id="BART01018467">
    <property type="protein sequence ID" value="GAG75252.1"/>
    <property type="molecule type" value="Genomic_DNA"/>
</dbReference>
<dbReference type="GO" id="GO:0006355">
    <property type="term" value="P:regulation of DNA-templated transcription"/>
    <property type="evidence" value="ECO:0007669"/>
    <property type="project" value="InterPro"/>
</dbReference>
<dbReference type="SUPFAM" id="SSF46894">
    <property type="entry name" value="C-terminal effector domain of the bipartite response regulators"/>
    <property type="match status" value="1"/>
</dbReference>
<gene>
    <name evidence="1" type="ORF">S01H4_34854</name>
</gene>
<name>X1B1N6_9ZZZZ</name>
<dbReference type="AlphaFoldDB" id="X1B1N6"/>
<feature type="non-terminal residue" evidence="1">
    <location>
        <position position="1"/>
    </location>
</feature>
<protein>
    <recommendedName>
        <fullName evidence="2">HTH luxR-type domain-containing protein</fullName>
    </recommendedName>
</protein>
<dbReference type="GO" id="GO:0003677">
    <property type="term" value="F:DNA binding"/>
    <property type="evidence" value="ECO:0007669"/>
    <property type="project" value="InterPro"/>
</dbReference>
<organism evidence="1">
    <name type="scientific">marine sediment metagenome</name>
    <dbReference type="NCBI Taxonomy" id="412755"/>
    <lineage>
        <taxon>unclassified sequences</taxon>
        <taxon>metagenomes</taxon>
        <taxon>ecological metagenomes</taxon>
    </lineage>
</organism>
<proteinExistence type="predicted"/>
<reference evidence="1" key="1">
    <citation type="journal article" date="2014" name="Front. Microbiol.">
        <title>High frequency of phylogenetically diverse reductive dehalogenase-homologous genes in deep subseafloor sedimentary metagenomes.</title>
        <authorList>
            <person name="Kawai M."/>
            <person name="Futagami T."/>
            <person name="Toyoda A."/>
            <person name="Takaki Y."/>
            <person name="Nishi S."/>
            <person name="Hori S."/>
            <person name="Arai W."/>
            <person name="Tsubouchi T."/>
            <person name="Morono Y."/>
            <person name="Uchiyama I."/>
            <person name="Ito T."/>
            <person name="Fujiyama A."/>
            <person name="Inagaki F."/>
            <person name="Takami H."/>
        </authorList>
    </citation>
    <scope>NUCLEOTIDE SEQUENCE</scope>
    <source>
        <strain evidence="1">Expedition CK06-06</strain>
    </source>
</reference>
<evidence type="ECO:0000313" key="1">
    <source>
        <dbReference type="EMBL" id="GAG75252.1"/>
    </source>
</evidence>
<sequence length="64" mass="7492">LLNEKEKRILALLLRGLNVSQAAYSSRLTPYEVNNIRLQIIEKFEQSSPVRIAETRRFQFISDN</sequence>
<dbReference type="InterPro" id="IPR016032">
    <property type="entry name" value="Sig_transdc_resp-reg_C-effctor"/>
</dbReference>
<evidence type="ECO:0008006" key="2">
    <source>
        <dbReference type="Google" id="ProtNLM"/>
    </source>
</evidence>
<accession>X1B1N6</accession>